<accession>A0A8C5D9N2</accession>
<dbReference type="CDD" id="cd00037">
    <property type="entry name" value="CLECT"/>
    <property type="match status" value="1"/>
</dbReference>
<sequence length="166" mass="19254">FPTEEHVTQRSEEPSVDTEVEANATATSGNPDVFPQARFSSCLDDWLFDRGNCYFLVNNAQSWTSAERHCSDYDSSLVSITNQWEQSFIKRLLRTADYDFAWTGGFYFQREWRWEDGSFFSFYDFENMSHSSVHQCLSMASDAQSGWSGDDCTTRLPFVCKRKLFC</sequence>
<feature type="domain" description="C-type lectin" evidence="2">
    <location>
        <begin position="49"/>
        <end position="161"/>
    </location>
</feature>
<reference evidence="3" key="1">
    <citation type="submission" date="2020-06" db="EMBL/GenBank/DDBJ databases">
        <authorList>
            <consortium name="Wellcome Sanger Institute Data Sharing"/>
        </authorList>
    </citation>
    <scope>NUCLEOTIDE SEQUENCE [LARGE SCALE GENOMIC DNA]</scope>
</reference>
<dbReference type="Proteomes" id="UP000694680">
    <property type="component" value="Chromosome 1"/>
</dbReference>
<reference evidence="3" key="2">
    <citation type="submission" date="2025-08" db="UniProtKB">
        <authorList>
            <consortium name="Ensembl"/>
        </authorList>
    </citation>
    <scope>IDENTIFICATION</scope>
</reference>
<evidence type="ECO:0000313" key="4">
    <source>
        <dbReference type="Proteomes" id="UP000694680"/>
    </source>
</evidence>
<dbReference type="Ensembl" id="ENSGWIT00000000102.1">
    <property type="protein sequence ID" value="ENSGWIP00000000095.1"/>
    <property type="gene ID" value="ENSGWIG00000000047.1"/>
</dbReference>
<dbReference type="Pfam" id="PF00059">
    <property type="entry name" value="Lectin_C"/>
    <property type="match status" value="1"/>
</dbReference>
<dbReference type="Gene3D" id="3.10.100.10">
    <property type="entry name" value="Mannose-Binding Protein A, subunit A"/>
    <property type="match status" value="1"/>
</dbReference>
<proteinExistence type="predicted"/>
<reference evidence="3" key="3">
    <citation type="submission" date="2025-09" db="UniProtKB">
        <authorList>
            <consortium name="Ensembl"/>
        </authorList>
    </citation>
    <scope>IDENTIFICATION</scope>
</reference>
<feature type="region of interest" description="Disordered" evidence="1">
    <location>
        <begin position="1"/>
        <end position="29"/>
    </location>
</feature>
<dbReference type="InterPro" id="IPR016186">
    <property type="entry name" value="C-type_lectin-like/link_sf"/>
</dbReference>
<protein>
    <submittedName>
        <fullName evidence="3">Rheacalcin-1-like</fullName>
    </submittedName>
</protein>
<dbReference type="SMART" id="SM00034">
    <property type="entry name" value="CLECT"/>
    <property type="match status" value="1"/>
</dbReference>
<evidence type="ECO:0000313" key="3">
    <source>
        <dbReference type="Ensembl" id="ENSGWIP00000000095.1"/>
    </source>
</evidence>
<dbReference type="PANTHER" id="PTHR22803">
    <property type="entry name" value="MANNOSE, PHOSPHOLIPASE, LECTIN RECEPTOR RELATED"/>
    <property type="match status" value="1"/>
</dbReference>
<dbReference type="InterPro" id="IPR050111">
    <property type="entry name" value="C-type_lectin/snaclec_domain"/>
</dbReference>
<feature type="compositionally biased region" description="Basic and acidic residues" evidence="1">
    <location>
        <begin position="1"/>
        <end position="13"/>
    </location>
</feature>
<dbReference type="InterPro" id="IPR001304">
    <property type="entry name" value="C-type_lectin-like"/>
</dbReference>
<gene>
    <name evidence="3" type="primary">LOC114461305</name>
</gene>
<evidence type="ECO:0000259" key="2">
    <source>
        <dbReference type="PROSITE" id="PS50041"/>
    </source>
</evidence>
<evidence type="ECO:0000256" key="1">
    <source>
        <dbReference type="SAM" id="MobiDB-lite"/>
    </source>
</evidence>
<name>A0A8C5D9N2_GOUWI</name>
<dbReference type="InterPro" id="IPR016187">
    <property type="entry name" value="CTDL_fold"/>
</dbReference>
<dbReference type="SUPFAM" id="SSF56436">
    <property type="entry name" value="C-type lectin-like"/>
    <property type="match status" value="1"/>
</dbReference>
<dbReference type="AlphaFoldDB" id="A0A8C5D9N2"/>
<dbReference type="PROSITE" id="PS50041">
    <property type="entry name" value="C_TYPE_LECTIN_2"/>
    <property type="match status" value="1"/>
</dbReference>
<keyword evidence="4" id="KW-1185">Reference proteome</keyword>
<organism evidence="3 4">
    <name type="scientific">Gouania willdenowi</name>
    <name type="common">Blunt-snouted clingfish</name>
    <name type="synonym">Lepadogaster willdenowi</name>
    <dbReference type="NCBI Taxonomy" id="441366"/>
    <lineage>
        <taxon>Eukaryota</taxon>
        <taxon>Metazoa</taxon>
        <taxon>Chordata</taxon>
        <taxon>Craniata</taxon>
        <taxon>Vertebrata</taxon>
        <taxon>Euteleostomi</taxon>
        <taxon>Actinopterygii</taxon>
        <taxon>Neopterygii</taxon>
        <taxon>Teleostei</taxon>
        <taxon>Neoteleostei</taxon>
        <taxon>Acanthomorphata</taxon>
        <taxon>Ovalentaria</taxon>
        <taxon>Blenniimorphae</taxon>
        <taxon>Blenniiformes</taxon>
        <taxon>Gobiesocoidei</taxon>
        <taxon>Gobiesocidae</taxon>
        <taxon>Gobiesocinae</taxon>
        <taxon>Gouania</taxon>
    </lineage>
</organism>